<dbReference type="EMBL" id="BAABJH010000005">
    <property type="protein sequence ID" value="GAA4896674.1"/>
    <property type="molecule type" value="Genomic_DNA"/>
</dbReference>
<reference evidence="2" key="1">
    <citation type="journal article" date="2019" name="Int. J. Syst. Evol. Microbiol.">
        <title>The Global Catalogue of Microorganisms (GCM) 10K type strain sequencing project: providing services to taxonomists for standard genome sequencing and annotation.</title>
        <authorList>
            <consortium name="The Broad Institute Genomics Platform"/>
            <consortium name="The Broad Institute Genome Sequencing Center for Infectious Disease"/>
            <person name="Wu L."/>
            <person name="Ma J."/>
        </authorList>
    </citation>
    <scope>NUCLEOTIDE SEQUENCE [LARGE SCALE GENOMIC DNA]</scope>
    <source>
        <strain evidence="2">JCM 18274</strain>
    </source>
</reference>
<evidence type="ECO:0000313" key="2">
    <source>
        <dbReference type="Proteomes" id="UP001500433"/>
    </source>
</evidence>
<keyword evidence="2" id="KW-1185">Reference proteome</keyword>
<name>A0ABP9F929_9FLAO</name>
<evidence type="ECO:0000313" key="1">
    <source>
        <dbReference type="EMBL" id="GAA4896674.1"/>
    </source>
</evidence>
<comment type="caution">
    <text evidence="1">The sequence shown here is derived from an EMBL/GenBank/DDBJ whole genome shotgun (WGS) entry which is preliminary data.</text>
</comment>
<gene>
    <name evidence="1" type="ORF">GCM10023311_21780</name>
</gene>
<dbReference type="Proteomes" id="UP001500433">
    <property type="component" value="Unassembled WGS sequence"/>
</dbReference>
<protein>
    <submittedName>
        <fullName evidence="1">Uncharacterized protein</fullName>
    </submittedName>
</protein>
<accession>A0ABP9F929</accession>
<organism evidence="1 2">
    <name type="scientific">Flaviramulus aquimarinus</name>
    <dbReference type="NCBI Taxonomy" id="1170456"/>
    <lineage>
        <taxon>Bacteria</taxon>
        <taxon>Pseudomonadati</taxon>
        <taxon>Bacteroidota</taxon>
        <taxon>Flavobacteriia</taxon>
        <taxon>Flavobacteriales</taxon>
        <taxon>Flavobacteriaceae</taxon>
        <taxon>Flaviramulus</taxon>
    </lineage>
</organism>
<sequence length="49" mass="5537">MSPHFCRVGRIKPNLSKLISLKELETRIANFVDDTTKVDYSSEDLNAAI</sequence>
<proteinExistence type="predicted"/>